<evidence type="ECO:0000313" key="10">
    <source>
        <dbReference type="Proteomes" id="UP000044602"/>
    </source>
</evidence>
<dbReference type="CDD" id="cd01767">
    <property type="entry name" value="UBX"/>
    <property type="match status" value="1"/>
</dbReference>
<evidence type="ECO:0000256" key="1">
    <source>
        <dbReference type="ARBA" id="ARBA00004406"/>
    </source>
</evidence>
<feature type="compositionally biased region" description="Basic and acidic residues" evidence="6">
    <location>
        <begin position="538"/>
        <end position="553"/>
    </location>
</feature>
<keyword evidence="7" id="KW-0472">Membrane</keyword>
<dbReference type="GO" id="GO:0005789">
    <property type="term" value="C:endoplasmic reticulum membrane"/>
    <property type="evidence" value="ECO:0007669"/>
    <property type="project" value="UniProtKB-SubCell"/>
</dbReference>
<evidence type="ECO:0000256" key="3">
    <source>
        <dbReference type="ARBA" id="ARBA00038812"/>
    </source>
</evidence>
<organism evidence="9 10">
    <name type="scientific">Verticillium longisporum</name>
    <name type="common">Verticillium dahliae var. longisporum</name>
    <dbReference type="NCBI Taxonomy" id="100787"/>
    <lineage>
        <taxon>Eukaryota</taxon>
        <taxon>Fungi</taxon>
        <taxon>Dikarya</taxon>
        <taxon>Ascomycota</taxon>
        <taxon>Pezizomycotina</taxon>
        <taxon>Sordariomycetes</taxon>
        <taxon>Hypocreomycetidae</taxon>
        <taxon>Glomerellales</taxon>
        <taxon>Plectosphaerellaceae</taxon>
        <taxon>Verticillium</taxon>
    </lineage>
</organism>
<feature type="compositionally biased region" description="Basic and acidic residues" evidence="6">
    <location>
        <begin position="340"/>
        <end position="363"/>
    </location>
</feature>
<feature type="region of interest" description="Disordered" evidence="6">
    <location>
        <begin position="535"/>
        <end position="598"/>
    </location>
</feature>
<feature type="transmembrane region" description="Helical" evidence="7">
    <location>
        <begin position="510"/>
        <end position="531"/>
    </location>
</feature>
<evidence type="ECO:0000256" key="2">
    <source>
        <dbReference type="ARBA" id="ARBA00023230"/>
    </source>
</evidence>
<dbReference type="PROSITE" id="PS50033">
    <property type="entry name" value="UBX"/>
    <property type="match status" value="1"/>
</dbReference>
<feature type="compositionally biased region" description="Basic and acidic residues" evidence="6">
    <location>
        <begin position="314"/>
        <end position="326"/>
    </location>
</feature>
<name>A0A0G4LNE9_VERLO</name>
<dbReference type="SMART" id="SM00166">
    <property type="entry name" value="UBX"/>
    <property type="match status" value="1"/>
</dbReference>
<evidence type="ECO:0000256" key="7">
    <source>
        <dbReference type="SAM" id="Phobius"/>
    </source>
</evidence>
<feature type="domain" description="UBX" evidence="8">
    <location>
        <begin position="404"/>
        <end position="488"/>
    </location>
</feature>
<feature type="region of interest" description="Disordered" evidence="6">
    <location>
        <begin position="1"/>
        <end position="32"/>
    </location>
</feature>
<dbReference type="Proteomes" id="UP000044602">
    <property type="component" value="Unassembled WGS sequence"/>
</dbReference>
<keyword evidence="10" id="KW-1185">Reference proteome</keyword>
<dbReference type="AlphaFoldDB" id="A0A0G4LNE9"/>
<feature type="region of interest" description="Disordered" evidence="6">
    <location>
        <begin position="247"/>
        <end position="295"/>
    </location>
</feature>
<dbReference type="InterPro" id="IPR001012">
    <property type="entry name" value="UBX_dom"/>
</dbReference>
<dbReference type="GO" id="GO:0006986">
    <property type="term" value="P:response to unfolded protein"/>
    <property type="evidence" value="ECO:0007669"/>
    <property type="project" value="UniProtKB-KW"/>
</dbReference>
<accession>A0A0G4LNE9</accession>
<comment type="function">
    <text evidence="5">Involved in endoplasmic reticulum-associated protein degradation (ERAD). Acts as a platform to recruit both UBQLN1 and VCP to the ER during ERAD.</text>
</comment>
<comment type="subcellular location">
    <subcellularLocation>
        <location evidence="1">Endoplasmic reticulum membrane</location>
        <topology evidence="1">Peripheral membrane protein</topology>
    </subcellularLocation>
</comment>
<evidence type="ECO:0000256" key="4">
    <source>
        <dbReference type="ARBA" id="ARBA00041575"/>
    </source>
</evidence>
<dbReference type="SUPFAM" id="SSF54236">
    <property type="entry name" value="Ubiquitin-like"/>
    <property type="match status" value="1"/>
</dbReference>
<dbReference type="PANTHER" id="PTHR46424:SF1">
    <property type="entry name" value="UBX DOMAIN-CONTAINING PROTEIN 4"/>
    <property type="match status" value="1"/>
</dbReference>
<dbReference type="STRING" id="100787.A0A0G4LNE9"/>
<feature type="compositionally biased region" description="Polar residues" evidence="6">
    <location>
        <begin position="570"/>
        <end position="588"/>
    </location>
</feature>
<proteinExistence type="predicted"/>
<dbReference type="Gene3D" id="3.10.20.90">
    <property type="entry name" value="Phosphatidylinositol 3-kinase Catalytic Subunit, Chain A, domain 1"/>
    <property type="match status" value="1"/>
</dbReference>
<dbReference type="InterPro" id="IPR029071">
    <property type="entry name" value="Ubiquitin-like_domsf"/>
</dbReference>
<reference evidence="9 10" key="1">
    <citation type="submission" date="2015-05" db="EMBL/GenBank/DDBJ databases">
        <authorList>
            <person name="Wang D.B."/>
            <person name="Wang M."/>
        </authorList>
    </citation>
    <scope>NUCLEOTIDE SEQUENCE [LARGE SCALE GENOMIC DNA]</scope>
    <source>
        <strain evidence="9">VL1</strain>
    </source>
</reference>
<keyword evidence="2" id="KW-0834">Unfolded protein response</keyword>
<evidence type="ECO:0000313" key="9">
    <source>
        <dbReference type="EMBL" id="CRK23541.1"/>
    </source>
</evidence>
<dbReference type="EMBL" id="CVQH01015780">
    <property type="protein sequence ID" value="CRK23541.1"/>
    <property type="molecule type" value="Genomic_DNA"/>
</dbReference>
<dbReference type="GO" id="GO:0036503">
    <property type="term" value="P:ERAD pathway"/>
    <property type="evidence" value="ECO:0007669"/>
    <property type="project" value="TreeGrafter"/>
</dbReference>
<gene>
    <name evidence="9" type="ORF">BN1708_013711</name>
</gene>
<protein>
    <recommendedName>
        <fullName evidence="4">UBX domain-containing protein 2</fullName>
    </recommendedName>
</protein>
<comment type="subunit">
    <text evidence="3">Directly interacts with VCP. Interacts with UBQLN1. Forms a complex with VCP and UBQLN1.</text>
</comment>
<dbReference type="SUPFAM" id="SSF52833">
    <property type="entry name" value="Thioredoxin-like"/>
    <property type="match status" value="1"/>
</dbReference>
<dbReference type="PANTHER" id="PTHR46424">
    <property type="entry name" value="UBX DOMAIN-CONTAINING PROTEIN 4"/>
    <property type="match status" value="1"/>
</dbReference>
<evidence type="ECO:0000259" key="8">
    <source>
        <dbReference type="PROSITE" id="PS50033"/>
    </source>
</evidence>
<sequence length="598" mass="65130">MWRAVLGMTNGKLDKGARPLTGVTMHGSGQHHPGRHLSGLSFHLTLPHASCPKGRLQPDASGFSQVGVFVQASHHISSSFSVLPSRGPPLHSLRYYLRQGQLRGGPSTDRIRRSRELPHHDVVDIQSHTRPSAIVMFFEGSLQEGIAAALLQGKPVACFVTDDGEESRTWLDDYMQDAPIKNLLSNQAILMRLEAGSEEAGHLAAIFPLPKTPTLVIIKNGDLKGYITSGTSKEDFIQRVSQAFSTTSATTTPAPSASAAATTPSLQTPPQTHQPSTSSSSSSAGAPTPTQEESNAAALRAVMAERRARLEARRLEEEHNAKESRAARAAAAATDPAPEAVEKRRHAETLRKQRQDAADERNRILRRIEDDKLARQARSAAAREPKLGDVAGSLASAASSSVKPAGRQAAIQVRLFDGSSLRTRFESTEATLKTTVRAWVDDKRTDGQAPYTFKIVAAPPQPSRRVDETEEGKTLAELGLTPSATLMLAPVKKYAEAYQAPRRGLLKLPLVLFGSLIGLLAWLWGLVRGMFSGSSAGRAERERAREERDREEAEAQAAQVREQRKGKFSQLANLNQRDQQLYNGNSLNFEPRPDEEET</sequence>
<dbReference type="Pfam" id="PF00789">
    <property type="entry name" value="UBX"/>
    <property type="match status" value="1"/>
</dbReference>
<evidence type="ECO:0000256" key="6">
    <source>
        <dbReference type="SAM" id="MobiDB-lite"/>
    </source>
</evidence>
<dbReference type="InterPro" id="IPR036249">
    <property type="entry name" value="Thioredoxin-like_sf"/>
</dbReference>
<dbReference type="Pfam" id="PF23187">
    <property type="entry name" value="UBX7_N"/>
    <property type="match status" value="1"/>
</dbReference>
<keyword evidence="7" id="KW-0812">Transmembrane</keyword>
<feature type="region of interest" description="Disordered" evidence="6">
    <location>
        <begin position="314"/>
        <end position="363"/>
    </location>
</feature>
<keyword evidence="7" id="KW-1133">Transmembrane helix</keyword>
<evidence type="ECO:0000256" key="5">
    <source>
        <dbReference type="ARBA" id="ARBA00046062"/>
    </source>
</evidence>